<dbReference type="InterPro" id="IPR007404">
    <property type="entry name" value="YdjM-like"/>
</dbReference>
<organism evidence="1 2">
    <name type="scientific">Tectimicrobiota bacterium</name>
    <dbReference type="NCBI Taxonomy" id="2528274"/>
    <lineage>
        <taxon>Bacteria</taxon>
        <taxon>Pseudomonadati</taxon>
        <taxon>Nitrospinota/Tectimicrobiota group</taxon>
        <taxon>Candidatus Tectimicrobiota</taxon>
    </lineage>
</organism>
<keyword evidence="1" id="KW-0378">Hydrolase</keyword>
<name>A0A932HZP8_UNCTE</name>
<dbReference type="Pfam" id="PF04307">
    <property type="entry name" value="YdjM"/>
    <property type="match status" value="1"/>
</dbReference>
<protein>
    <submittedName>
        <fullName evidence="1">Metal-dependent hydrolase</fullName>
    </submittedName>
</protein>
<proteinExistence type="predicted"/>
<sequence length="178" mass="19321">MTPAGHAAVSVLAAQADRRLPPWALVMGGVLPDADYVFAGFDFFVSIHRVATHNLAFAFLAAGLAWGIAREEKGWAALAALAGVLLHCLADSVMDTNSANGIGVVIFWPFSDWMFSPFNLAPEVRYATQLPGLGTMIERSAWAVKWEAPFWLLAAVIWLRRRKDTLAGQGESHARGMV</sequence>
<accession>A0A932HZP8</accession>
<dbReference type="Proteomes" id="UP000782312">
    <property type="component" value="Unassembled WGS sequence"/>
</dbReference>
<dbReference type="GO" id="GO:0016787">
    <property type="term" value="F:hydrolase activity"/>
    <property type="evidence" value="ECO:0007669"/>
    <property type="project" value="UniProtKB-KW"/>
</dbReference>
<dbReference type="EMBL" id="JACPUR010000034">
    <property type="protein sequence ID" value="MBI3128641.1"/>
    <property type="molecule type" value="Genomic_DNA"/>
</dbReference>
<dbReference type="AlphaFoldDB" id="A0A932HZP8"/>
<comment type="caution">
    <text evidence="1">The sequence shown here is derived from an EMBL/GenBank/DDBJ whole genome shotgun (WGS) entry which is preliminary data.</text>
</comment>
<gene>
    <name evidence="1" type="ORF">HYZ11_13640</name>
</gene>
<evidence type="ECO:0000313" key="1">
    <source>
        <dbReference type="EMBL" id="MBI3128641.1"/>
    </source>
</evidence>
<evidence type="ECO:0000313" key="2">
    <source>
        <dbReference type="Proteomes" id="UP000782312"/>
    </source>
</evidence>
<reference evidence="1" key="1">
    <citation type="submission" date="2020-07" db="EMBL/GenBank/DDBJ databases">
        <title>Huge and variable diversity of episymbiotic CPR bacteria and DPANN archaea in groundwater ecosystems.</title>
        <authorList>
            <person name="He C.Y."/>
            <person name="Keren R."/>
            <person name="Whittaker M."/>
            <person name="Farag I.F."/>
            <person name="Doudna J."/>
            <person name="Cate J.H.D."/>
            <person name="Banfield J.F."/>
        </authorList>
    </citation>
    <scope>NUCLEOTIDE SEQUENCE</scope>
    <source>
        <strain evidence="1">NC_groundwater_763_Ag_S-0.2um_68_21</strain>
    </source>
</reference>